<evidence type="ECO:0000313" key="3">
    <source>
        <dbReference type="Proteomes" id="UP000027120"/>
    </source>
</evidence>
<evidence type="ECO:0008006" key="4">
    <source>
        <dbReference type="Google" id="ProtNLM"/>
    </source>
</evidence>
<sequence>MNPIFSFLVISFLFINNTHSLKVHRPKPNNSNAQITVMGFVYCDICSNNSFSRHSYFLPGAEVKVDCKIRAISPRIREQISFTVNRTTNRYGIYKLEIPSVEGIACAEAAIASSCQASLMWSSSTSCNVPAYRTTTNQIAIKSRKPNLCIYSLNALTFRPSKRDITLCGN</sequence>
<keyword evidence="1" id="KW-0732">Signal</keyword>
<dbReference type="Proteomes" id="UP000027120">
    <property type="component" value="Unassembled WGS sequence"/>
</dbReference>
<evidence type="ECO:0000256" key="1">
    <source>
        <dbReference type="SAM" id="SignalP"/>
    </source>
</evidence>
<evidence type="ECO:0000313" key="2">
    <source>
        <dbReference type="EMBL" id="KDO63870.1"/>
    </source>
</evidence>
<dbReference type="PaxDb" id="2711-XP_006470105.1"/>
<feature type="chain" id="PRO_5001637013" description="Pollen Ole e 1 allergen and extensin family protein" evidence="1">
    <location>
        <begin position="21"/>
        <end position="170"/>
    </location>
</feature>
<dbReference type="OrthoDB" id="1588785at2759"/>
<organism evidence="2 3">
    <name type="scientific">Citrus sinensis</name>
    <name type="common">Sweet orange</name>
    <name type="synonym">Citrus aurantium var. sinensis</name>
    <dbReference type="NCBI Taxonomy" id="2711"/>
    <lineage>
        <taxon>Eukaryota</taxon>
        <taxon>Viridiplantae</taxon>
        <taxon>Streptophyta</taxon>
        <taxon>Embryophyta</taxon>
        <taxon>Tracheophyta</taxon>
        <taxon>Spermatophyta</taxon>
        <taxon>Magnoliopsida</taxon>
        <taxon>eudicotyledons</taxon>
        <taxon>Gunneridae</taxon>
        <taxon>Pentapetalae</taxon>
        <taxon>rosids</taxon>
        <taxon>malvids</taxon>
        <taxon>Sapindales</taxon>
        <taxon>Rutaceae</taxon>
        <taxon>Aurantioideae</taxon>
        <taxon>Citrus</taxon>
    </lineage>
</organism>
<dbReference type="STRING" id="2711.A0A067FCJ6"/>
<dbReference type="KEGG" id="cit:102620235"/>
<protein>
    <recommendedName>
        <fullName evidence="4">Pollen Ole e 1 allergen and extensin family protein</fullName>
    </recommendedName>
</protein>
<dbReference type="AlphaFoldDB" id="A0A067FCJ6"/>
<dbReference type="Pfam" id="PF01190">
    <property type="entry name" value="Pollen_Ole_e_1"/>
    <property type="match status" value="1"/>
</dbReference>
<dbReference type="PANTHER" id="PTHR46995">
    <property type="entry name" value="OS09G0508200 PROTEIN"/>
    <property type="match status" value="1"/>
</dbReference>
<dbReference type="eggNOG" id="ENOG502QQGB">
    <property type="taxonomic scope" value="Eukaryota"/>
</dbReference>
<feature type="signal peptide" evidence="1">
    <location>
        <begin position="1"/>
        <end position="20"/>
    </location>
</feature>
<proteinExistence type="predicted"/>
<gene>
    <name evidence="2" type="ORF">CISIN_1g030883mg</name>
</gene>
<accession>A0A067FCJ6</accession>
<dbReference type="PANTHER" id="PTHR46995:SF4">
    <property type="entry name" value="POLLEN OLE E 1 ALLERGEN AND EXTENSIN FAMILY PROTEIN"/>
    <property type="match status" value="1"/>
</dbReference>
<dbReference type="SMR" id="A0A067FCJ6"/>
<keyword evidence="3" id="KW-1185">Reference proteome</keyword>
<reference evidence="2 3" key="1">
    <citation type="submission" date="2014-04" db="EMBL/GenBank/DDBJ databases">
        <authorList>
            <consortium name="International Citrus Genome Consortium"/>
            <person name="Gmitter F."/>
            <person name="Chen C."/>
            <person name="Farmerie W."/>
            <person name="Harkins T."/>
            <person name="Desany B."/>
            <person name="Mohiuddin M."/>
            <person name="Kodira C."/>
            <person name="Borodovsky M."/>
            <person name="Lomsadze A."/>
            <person name="Burns P."/>
            <person name="Jenkins J."/>
            <person name="Prochnik S."/>
            <person name="Shu S."/>
            <person name="Chapman J."/>
            <person name="Pitluck S."/>
            <person name="Schmutz J."/>
            <person name="Rokhsar D."/>
        </authorList>
    </citation>
    <scope>NUCLEOTIDE SEQUENCE</scope>
</reference>
<name>A0A067FCJ6_CITSI</name>
<dbReference type="EMBL" id="KK784910">
    <property type="protein sequence ID" value="KDO63870.1"/>
    <property type="molecule type" value="Genomic_DNA"/>
</dbReference>